<dbReference type="GO" id="GO:0005524">
    <property type="term" value="F:ATP binding"/>
    <property type="evidence" value="ECO:0007669"/>
    <property type="project" value="UniProtKB-KW"/>
</dbReference>
<dbReference type="AlphaFoldDB" id="A0A975J1W0"/>
<reference evidence="1" key="1">
    <citation type="submission" date="2021-04" db="EMBL/GenBank/DDBJ databases">
        <title>Luteolibacter sp. 32A isolated from the skin of an Anderson's salamander (Ambystoma andersonii).</title>
        <authorList>
            <person name="Spergser J."/>
            <person name="Busse H.-J."/>
        </authorList>
    </citation>
    <scope>NUCLEOTIDE SEQUENCE</scope>
    <source>
        <strain evidence="1">32A</strain>
    </source>
</reference>
<protein>
    <submittedName>
        <fullName evidence="1">ATP-binding protein</fullName>
    </submittedName>
</protein>
<name>A0A975J1W0_9BACT</name>
<sequence length="169" mass="18722">MIPETTRAHVVCGPPACGKTTYARRLADRLGAVLLDSDEVAERLVRAGLALAGLDPNDRDSPAYKAAYRDAVYETLFDLARSNLPRVPVVVAGPFTSEGSNPDWPDQLKERLGTASTIHFVWCPSDKRRERILARGESRDLPKLATWDAYVASCRDERPVFPHVFVETS</sequence>
<keyword evidence="1" id="KW-0547">Nucleotide-binding</keyword>
<accession>A0A975J1W0</accession>
<dbReference type="RefSeq" id="WP_211633558.1">
    <property type="nucleotide sequence ID" value="NZ_CP073100.1"/>
</dbReference>
<dbReference type="SUPFAM" id="SSF52540">
    <property type="entry name" value="P-loop containing nucleoside triphosphate hydrolases"/>
    <property type="match status" value="1"/>
</dbReference>
<keyword evidence="2" id="KW-1185">Reference proteome</keyword>
<dbReference type="Proteomes" id="UP000676169">
    <property type="component" value="Chromosome"/>
</dbReference>
<dbReference type="Pfam" id="PF13671">
    <property type="entry name" value="AAA_33"/>
    <property type="match status" value="1"/>
</dbReference>
<evidence type="ECO:0000313" key="1">
    <source>
        <dbReference type="EMBL" id="QUE52476.1"/>
    </source>
</evidence>
<keyword evidence="1" id="KW-0067">ATP-binding</keyword>
<gene>
    <name evidence="1" type="ORF">KBB96_06170</name>
</gene>
<organism evidence="1 2">
    <name type="scientific">Luteolibacter ambystomatis</name>
    <dbReference type="NCBI Taxonomy" id="2824561"/>
    <lineage>
        <taxon>Bacteria</taxon>
        <taxon>Pseudomonadati</taxon>
        <taxon>Verrucomicrobiota</taxon>
        <taxon>Verrucomicrobiia</taxon>
        <taxon>Verrucomicrobiales</taxon>
        <taxon>Verrucomicrobiaceae</taxon>
        <taxon>Luteolibacter</taxon>
    </lineage>
</organism>
<dbReference type="EMBL" id="CP073100">
    <property type="protein sequence ID" value="QUE52476.1"/>
    <property type="molecule type" value="Genomic_DNA"/>
</dbReference>
<evidence type="ECO:0000313" key="2">
    <source>
        <dbReference type="Proteomes" id="UP000676169"/>
    </source>
</evidence>
<dbReference type="InterPro" id="IPR027417">
    <property type="entry name" value="P-loop_NTPase"/>
</dbReference>
<dbReference type="KEGG" id="lamb:KBB96_06170"/>
<proteinExistence type="predicted"/>
<dbReference type="Gene3D" id="3.40.50.300">
    <property type="entry name" value="P-loop containing nucleotide triphosphate hydrolases"/>
    <property type="match status" value="1"/>
</dbReference>